<keyword evidence="3" id="KW-1185">Reference proteome</keyword>
<gene>
    <name evidence="2" type="ORF">SVUK_LOCUS532</name>
</gene>
<dbReference type="EMBL" id="UYYB01000915">
    <property type="protein sequence ID" value="VDM65534.1"/>
    <property type="molecule type" value="Genomic_DNA"/>
</dbReference>
<evidence type="ECO:0000256" key="1">
    <source>
        <dbReference type="SAM" id="MobiDB-lite"/>
    </source>
</evidence>
<dbReference type="Proteomes" id="UP000270094">
    <property type="component" value="Unassembled WGS sequence"/>
</dbReference>
<proteinExistence type="predicted"/>
<feature type="region of interest" description="Disordered" evidence="1">
    <location>
        <begin position="60"/>
        <end position="79"/>
    </location>
</feature>
<sequence>MSLVQPSSPANVNERAGNDRWIEQVEHEETIAPEAVNEEEVEDYVEIDGIVDDHSMQHSVLLPGNTINPGTLRDGKSSF</sequence>
<evidence type="ECO:0000313" key="2">
    <source>
        <dbReference type="EMBL" id="VDM65534.1"/>
    </source>
</evidence>
<accession>A0A3P7IIZ0</accession>
<organism evidence="2 3">
    <name type="scientific">Strongylus vulgaris</name>
    <name type="common">Blood worm</name>
    <dbReference type="NCBI Taxonomy" id="40348"/>
    <lineage>
        <taxon>Eukaryota</taxon>
        <taxon>Metazoa</taxon>
        <taxon>Ecdysozoa</taxon>
        <taxon>Nematoda</taxon>
        <taxon>Chromadorea</taxon>
        <taxon>Rhabditida</taxon>
        <taxon>Rhabditina</taxon>
        <taxon>Rhabditomorpha</taxon>
        <taxon>Strongyloidea</taxon>
        <taxon>Strongylidae</taxon>
        <taxon>Strongylus</taxon>
    </lineage>
</organism>
<dbReference type="AlphaFoldDB" id="A0A3P7IIZ0"/>
<evidence type="ECO:0000313" key="3">
    <source>
        <dbReference type="Proteomes" id="UP000270094"/>
    </source>
</evidence>
<name>A0A3P7IIZ0_STRVU</name>
<reference evidence="2 3" key="1">
    <citation type="submission" date="2018-11" db="EMBL/GenBank/DDBJ databases">
        <authorList>
            <consortium name="Pathogen Informatics"/>
        </authorList>
    </citation>
    <scope>NUCLEOTIDE SEQUENCE [LARGE SCALE GENOMIC DNA]</scope>
</reference>
<protein>
    <submittedName>
        <fullName evidence="2">Uncharacterized protein</fullName>
    </submittedName>
</protein>